<dbReference type="InterPro" id="IPR036085">
    <property type="entry name" value="PAZ_dom_sf"/>
</dbReference>
<dbReference type="PANTHER" id="PTHR22891">
    <property type="entry name" value="EUKARYOTIC TRANSLATION INITIATION FACTOR 2C"/>
    <property type="match status" value="1"/>
</dbReference>
<evidence type="ECO:0000259" key="2">
    <source>
        <dbReference type="PROSITE" id="PS50822"/>
    </source>
</evidence>
<dbReference type="Gene3D" id="2.170.260.10">
    <property type="entry name" value="paz domain"/>
    <property type="match status" value="1"/>
</dbReference>
<dbReference type="Pfam" id="PF02171">
    <property type="entry name" value="Piwi"/>
    <property type="match status" value="1"/>
</dbReference>
<dbReference type="GO" id="GO:0034587">
    <property type="term" value="P:piRNA processing"/>
    <property type="evidence" value="ECO:0007669"/>
    <property type="project" value="UniProtKB-ARBA"/>
</dbReference>
<dbReference type="InterPro" id="IPR003165">
    <property type="entry name" value="Piwi"/>
</dbReference>
<feature type="domain" description="Piwi" evidence="2">
    <location>
        <begin position="712"/>
        <end position="1009"/>
    </location>
</feature>
<accession>A0A5E4MQP0</accession>
<dbReference type="EMBL" id="CABPRJ010000999">
    <property type="protein sequence ID" value="VVC34538.1"/>
    <property type="molecule type" value="Genomic_DNA"/>
</dbReference>
<dbReference type="SMART" id="SM00950">
    <property type="entry name" value="Piwi"/>
    <property type="match status" value="1"/>
</dbReference>
<dbReference type="CDD" id="cd02846">
    <property type="entry name" value="PAZ_argonaute_like"/>
    <property type="match status" value="1"/>
</dbReference>
<proteinExistence type="predicted"/>
<dbReference type="OrthoDB" id="10252740at2759"/>
<dbReference type="SUPFAM" id="SSF101690">
    <property type="entry name" value="PAZ domain"/>
    <property type="match status" value="1"/>
</dbReference>
<dbReference type="InterPro" id="IPR012337">
    <property type="entry name" value="RNaseH-like_sf"/>
</dbReference>
<dbReference type="GO" id="GO:0003723">
    <property type="term" value="F:RNA binding"/>
    <property type="evidence" value="ECO:0007669"/>
    <property type="project" value="InterPro"/>
</dbReference>
<protein>
    <submittedName>
        <fullName evidence="3">Piwi domain,Ribonuclease H-like domain,PAZ domain,Protein argonaute, N-terminal</fullName>
    </submittedName>
</protein>
<dbReference type="InterPro" id="IPR036397">
    <property type="entry name" value="RNaseH_sf"/>
</dbReference>
<reference evidence="3 4" key="1">
    <citation type="submission" date="2019-08" db="EMBL/GenBank/DDBJ databases">
        <authorList>
            <person name="Alioto T."/>
            <person name="Alioto T."/>
            <person name="Gomez Garrido J."/>
        </authorList>
    </citation>
    <scope>NUCLEOTIDE SEQUENCE [LARGE SCALE GENOMIC DNA]</scope>
</reference>
<dbReference type="Proteomes" id="UP000325440">
    <property type="component" value="Unassembled WGS sequence"/>
</dbReference>
<dbReference type="Pfam" id="PF16486">
    <property type="entry name" value="ArgoN"/>
    <property type="match status" value="1"/>
</dbReference>
<dbReference type="AlphaFoldDB" id="A0A5E4MQP0"/>
<dbReference type="InterPro" id="IPR032474">
    <property type="entry name" value="Argonaute_N"/>
</dbReference>
<organism evidence="3 4">
    <name type="scientific">Cinara cedri</name>
    <dbReference type="NCBI Taxonomy" id="506608"/>
    <lineage>
        <taxon>Eukaryota</taxon>
        <taxon>Metazoa</taxon>
        <taxon>Ecdysozoa</taxon>
        <taxon>Arthropoda</taxon>
        <taxon>Hexapoda</taxon>
        <taxon>Insecta</taxon>
        <taxon>Pterygota</taxon>
        <taxon>Neoptera</taxon>
        <taxon>Paraneoptera</taxon>
        <taxon>Hemiptera</taxon>
        <taxon>Sternorrhyncha</taxon>
        <taxon>Aphidomorpha</taxon>
        <taxon>Aphidoidea</taxon>
        <taxon>Aphididae</taxon>
        <taxon>Lachninae</taxon>
        <taxon>Cinara</taxon>
    </lineage>
</organism>
<evidence type="ECO:0000313" key="3">
    <source>
        <dbReference type="EMBL" id="VVC34538.1"/>
    </source>
</evidence>
<evidence type="ECO:0000313" key="4">
    <source>
        <dbReference type="Proteomes" id="UP000325440"/>
    </source>
</evidence>
<gene>
    <name evidence="3" type="ORF">CINCED_3A023728</name>
</gene>
<feature type="domain" description="PAZ" evidence="1">
    <location>
        <begin position="437"/>
        <end position="545"/>
    </location>
</feature>
<sequence length="1040" mass="118577">MIVDHEWSTVLFKCDGSDYLGISSQNTAQQKQQQPKDSEQTKVLDGLQKLPEGEEAVSSKPIILDQFQMEPNILKARLVIPVTIPGIVGKLRRQTEIQTELEVNYFTLNFEELFKKTVYHIDCKFTPEIPKRLLRTALKEFVDKHYCGIYYAFDGIRNMYTTTELTGRSDMITVLNNETGKSISFTIVTSIHNQINMGVIKEYLKNGSSFCPPCEAPLALDIILKTFSLRNPKVILSIQHTMPIEMFIASSSNSTVFRIPTSATSSATISVPWEAAVKEGRRKKRYKREGQGPILIVTLMFPATKSGFLPAERKLTVAKATVEDACNLSRSFQANSPNYCVWYSVRPRCLAQRLALASAGFAGSLRMNGCFGTLCVSLAVILFFTVGSSLFPIERIRPVDLGNKTELWKEFFENNAIGWKPYLTVDETHKEFLKHQLLTTYIKRQLKCRLDTELDYISQHRLTKYIKGFKVVFQIPNKPDTKRIFRVHGLLDSAAKFESEIKKVTVLQFYKITQDYTIKYPNLPCLNVALNKKKAIPIELCTVKKGQSRNIKITKFPSVKFVKNAAQSPNEGRSNIKNDTKYNDEKVLNKFDIKVHKKLATIPARVLDQPSLAYFQNKEIIPKAGVWNADKFSKAVKLTEWIVINLDAQTSITSIKQFEKMLIRSGEQYNLMISPMKPVVTIALEKHAIHDYADVFRRFLNEAKEFVCRLEIVIVVIPDHPQGMYAIVKQVAELEVGILTQCIKATTLSELNQPILKNLLLKINTKLNGINHTLSENSCPSSMRDAIIFGVDISHPSQVKENIPSIAAVAASHDLFGIQYNVEWRLLKPNEEIIHDLENIVHKQLLMYMDKNGIPPKKILYYRDGVGNGQLPELLNYEMIAIRRACLRLNMKYQPPITFLVLQKRNGTSMFPIHPIDKNGKSQSFPSGTIVHTQITHPTKADFYLCSQDTSRPTGYHLIWDDSNFSEDELEQLTFYLCFVLARCTRSISRPTPTYYAHLAANRARVYIENKYINLKNLEEEQKKIQLNDLLSIETPMFFT</sequence>
<dbReference type="SUPFAM" id="SSF53098">
    <property type="entry name" value="Ribonuclease H-like"/>
    <property type="match status" value="1"/>
</dbReference>
<dbReference type="Gene3D" id="3.30.420.10">
    <property type="entry name" value="Ribonuclease H-like superfamily/Ribonuclease H"/>
    <property type="match status" value="1"/>
</dbReference>
<evidence type="ECO:0000259" key="1">
    <source>
        <dbReference type="PROSITE" id="PS50821"/>
    </source>
</evidence>
<name>A0A5E4MQP0_9HEMI</name>
<dbReference type="Pfam" id="PF02170">
    <property type="entry name" value="PAZ"/>
    <property type="match status" value="1"/>
</dbReference>
<dbReference type="Gene3D" id="3.40.50.2300">
    <property type="match status" value="1"/>
</dbReference>
<dbReference type="PROSITE" id="PS50821">
    <property type="entry name" value="PAZ"/>
    <property type="match status" value="1"/>
</dbReference>
<dbReference type="PROSITE" id="PS50822">
    <property type="entry name" value="PIWI"/>
    <property type="match status" value="1"/>
</dbReference>
<keyword evidence="4" id="KW-1185">Reference proteome</keyword>
<dbReference type="InterPro" id="IPR003100">
    <property type="entry name" value="PAZ_dom"/>
</dbReference>